<name>A0ABD3ASS4_9GENT</name>
<comment type="caution">
    <text evidence="1">The sequence shown here is derived from an EMBL/GenBank/DDBJ whole genome shotgun (WGS) entry which is preliminary data.</text>
</comment>
<dbReference type="AlphaFoldDB" id="A0ABD3ASS4"/>
<protein>
    <submittedName>
        <fullName evidence="1">Uncharacterized protein</fullName>
    </submittedName>
</protein>
<accession>A0ABD3ASS4</accession>
<evidence type="ECO:0000313" key="2">
    <source>
        <dbReference type="Proteomes" id="UP001630127"/>
    </source>
</evidence>
<dbReference type="Proteomes" id="UP001630127">
    <property type="component" value="Unassembled WGS sequence"/>
</dbReference>
<reference evidence="1 2" key="1">
    <citation type="submission" date="2024-11" db="EMBL/GenBank/DDBJ databases">
        <title>A near-complete genome assembly of Cinchona calisaya.</title>
        <authorList>
            <person name="Lian D.C."/>
            <person name="Zhao X.W."/>
            <person name="Wei L."/>
        </authorList>
    </citation>
    <scope>NUCLEOTIDE SEQUENCE [LARGE SCALE GENOMIC DNA]</scope>
    <source>
        <tissue evidence="1">Nenye</tissue>
    </source>
</reference>
<dbReference type="EMBL" id="JBJUIK010000002">
    <property type="protein sequence ID" value="KAL3534255.1"/>
    <property type="molecule type" value="Genomic_DNA"/>
</dbReference>
<gene>
    <name evidence="1" type="ORF">ACH5RR_002716</name>
</gene>
<proteinExistence type="predicted"/>
<organism evidence="1 2">
    <name type="scientific">Cinchona calisaya</name>
    <dbReference type="NCBI Taxonomy" id="153742"/>
    <lineage>
        <taxon>Eukaryota</taxon>
        <taxon>Viridiplantae</taxon>
        <taxon>Streptophyta</taxon>
        <taxon>Embryophyta</taxon>
        <taxon>Tracheophyta</taxon>
        <taxon>Spermatophyta</taxon>
        <taxon>Magnoliopsida</taxon>
        <taxon>eudicotyledons</taxon>
        <taxon>Gunneridae</taxon>
        <taxon>Pentapetalae</taxon>
        <taxon>asterids</taxon>
        <taxon>lamiids</taxon>
        <taxon>Gentianales</taxon>
        <taxon>Rubiaceae</taxon>
        <taxon>Cinchonoideae</taxon>
        <taxon>Cinchoneae</taxon>
        <taxon>Cinchona</taxon>
    </lineage>
</organism>
<evidence type="ECO:0000313" key="1">
    <source>
        <dbReference type="EMBL" id="KAL3534255.1"/>
    </source>
</evidence>
<sequence>MKKKNFGWKKTLAYSEGSQEGYLIDCEAKIEKEIAHRGWVNFGYPSAVVAFAIPIKENITNTYNLVGHVSHVRQRPVLFRNDTINAHYGFPDMAEKSEYVGFLRGNIDYDEVLGFLIDDAILNEVASWETHNREQNNF</sequence>
<keyword evidence="2" id="KW-1185">Reference proteome</keyword>